<dbReference type="STRING" id="1197477.IA57_10550"/>
<dbReference type="AlphaFoldDB" id="A0A084TJJ3"/>
<proteinExistence type="predicted"/>
<dbReference type="EMBL" id="JPFK01000007">
    <property type="protein sequence ID" value="KFB00879.1"/>
    <property type="molecule type" value="Genomic_DNA"/>
</dbReference>
<name>A0A084TJJ3_9FLAO</name>
<dbReference type="Proteomes" id="UP000028521">
    <property type="component" value="Unassembled WGS sequence"/>
</dbReference>
<evidence type="ECO:0000313" key="1">
    <source>
        <dbReference type="EMBL" id="KFB00879.1"/>
    </source>
</evidence>
<sequence length="125" mass="15191">MRLETYFEHDSDDQILQKRSHDELKLWLQQINYNVEESDRLAKISSNVLKDRALRDAFLEMITYMQDVLKELKAYEKSMPNYKECDHLECDMFYINKHQSIGHKYLNTIKGYQKIKDTFYSQFLH</sequence>
<evidence type="ECO:0000313" key="2">
    <source>
        <dbReference type="Proteomes" id="UP000028521"/>
    </source>
</evidence>
<protein>
    <submittedName>
        <fullName evidence="1">Uncharacterized protein</fullName>
    </submittedName>
</protein>
<comment type="caution">
    <text evidence="1">The sequence shown here is derived from an EMBL/GenBank/DDBJ whole genome shotgun (WGS) entry which is preliminary data.</text>
</comment>
<gene>
    <name evidence="1" type="ORF">IA57_10550</name>
</gene>
<keyword evidence="2" id="KW-1185">Reference proteome</keyword>
<organism evidence="1 2">
    <name type="scientific">Mangrovimonas yunxiaonensis</name>
    <dbReference type="NCBI Taxonomy" id="1197477"/>
    <lineage>
        <taxon>Bacteria</taxon>
        <taxon>Pseudomonadati</taxon>
        <taxon>Bacteroidota</taxon>
        <taxon>Flavobacteriia</taxon>
        <taxon>Flavobacteriales</taxon>
        <taxon>Flavobacteriaceae</taxon>
        <taxon>Mangrovimonas</taxon>
    </lineage>
</organism>
<reference evidence="1 2" key="1">
    <citation type="journal article" date="2014" name="Genome Announc.">
        <title>Draft Genome Sequence of the Algicidal Bacterium Mangrovimonas yunxiaonensis Strain LY01.</title>
        <authorList>
            <person name="Li Y."/>
            <person name="Zhu H."/>
            <person name="Li C."/>
            <person name="Zhang H."/>
            <person name="Chen Z."/>
            <person name="Zheng W."/>
            <person name="Xu H."/>
            <person name="Zheng T."/>
        </authorList>
    </citation>
    <scope>NUCLEOTIDE SEQUENCE [LARGE SCALE GENOMIC DNA]</scope>
    <source>
        <strain evidence="1 2">LY01</strain>
    </source>
</reference>
<reference evidence="2" key="2">
    <citation type="submission" date="2014-07" db="EMBL/GenBank/DDBJ databases">
        <title>Genome sequence of Mangrovimonas yunxiaonensis.</title>
        <authorList>
            <person name="Li Y."/>
            <person name="Zheng T."/>
        </authorList>
    </citation>
    <scope>NUCLEOTIDE SEQUENCE [LARGE SCALE GENOMIC DNA]</scope>
    <source>
        <strain evidence="2">LY01</strain>
    </source>
</reference>
<accession>A0A084TJJ3</accession>